<feature type="region of interest" description="Disordered" evidence="1">
    <location>
        <begin position="49"/>
        <end position="84"/>
    </location>
</feature>
<comment type="caution">
    <text evidence="2">The sequence shown here is derived from an EMBL/GenBank/DDBJ whole genome shotgun (WGS) entry which is preliminary data.</text>
</comment>
<organism evidence="2 3">
    <name type="scientific">Pleurodeles waltl</name>
    <name type="common">Iberian ribbed newt</name>
    <dbReference type="NCBI Taxonomy" id="8319"/>
    <lineage>
        <taxon>Eukaryota</taxon>
        <taxon>Metazoa</taxon>
        <taxon>Chordata</taxon>
        <taxon>Craniata</taxon>
        <taxon>Vertebrata</taxon>
        <taxon>Euteleostomi</taxon>
        <taxon>Amphibia</taxon>
        <taxon>Batrachia</taxon>
        <taxon>Caudata</taxon>
        <taxon>Salamandroidea</taxon>
        <taxon>Salamandridae</taxon>
        <taxon>Pleurodelinae</taxon>
        <taxon>Pleurodeles</taxon>
    </lineage>
</organism>
<dbReference type="EMBL" id="JANPWB010000008">
    <property type="protein sequence ID" value="KAJ1166759.1"/>
    <property type="molecule type" value="Genomic_DNA"/>
</dbReference>
<evidence type="ECO:0000313" key="2">
    <source>
        <dbReference type="EMBL" id="KAJ1166759.1"/>
    </source>
</evidence>
<protein>
    <submittedName>
        <fullName evidence="2">Uncharacterized protein</fullName>
    </submittedName>
</protein>
<dbReference type="AlphaFoldDB" id="A0AAV7SRK6"/>
<proteinExistence type="predicted"/>
<accession>A0AAV7SRK6</accession>
<dbReference type="Proteomes" id="UP001066276">
    <property type="component" value="Chromosome 4_2"/>
</dbReference>
<reference evidence="2" key="1">
    <citation type="journal article" date="2022" name="bioRxiv">
        <title>Sequencing and chromosome-scale assembly of the giantPleurodeles waltlgenome.</title>
        <authorList>
            <person name="Brown T."/>
            <person name="Elewa A."/>
            <person name="Iarovenko S."/>
            <person name="Subramanian E."/>
            <person name="Araus A.J."/>
            <person name="Petzold A."/>
            <person name="Susuki M."/>
            <person name="Suzuki K.-i.T."/>
            <person name="Hayashi T."/>
            <person name="Toyoda A."/>
            <person name="Oliveira C."/>
            <person name="Osipova E."/>
            <person name="Leigh N.D."/>
            <person name="Simon A."/>
            <person name="Yun M.H."/>
        </authorList>
    </citation>
    <scope>NUCLEOTIDE SEQUENCE</scope>
    <source>
        <strain evidence="2">20211129_DDA</strain>
        <tissue evidence="2">Liver</tissue>
    </source>
</reference>
<evidence type="ECO:0000313" key="3">
    <source>
        <dbReference type="Proteomes" id="UP001066276"/>
    </source>
</evidence>
<keyword evidence="3" id="KW-1185">Reference proteome</keyword>
<name>A0AAV7SRK6_PLEWA</name>
<gene>
    <name evidence="2" type="ORF">NDU88_007156</name>
</gene>
<sequence>MCAHISGHLNQHRSNASAARKLADLCEVRTGRSRWPQRRTYTGALPASARVGEPLDPTLHHHHKAGGEDCAASPAQKPVQFGRSRRVSVVVRGSVKSQYTGIRTARATRNRKSFPLPWKQEQKKTC</sequence>
<evidence type="ECO:0000256" key="1">
    <source>
        <dbReference type="SAM" id="MobiDB-lite"/>
    </source>
</evidence>